<dbReference type="InterPro" id="IPR000277">
    <property type="entry name" value="Cys/Met-Metab_PyrdxlP-dep_enz"/>
</dbReference>
<dbReference type="GO" id="GO:0019346">
    <property type="term" value="P:transsulfuration"/>
    <property type="evidence" value="ECO:0007669"/>
    <property type="project" value="InterPro"/>
</dbReference>
<dbReference type="Proteomes" id="UP000887540">
    <property type="component" value="Unplaced"/>
</dbReference>
<evidence type="ECO:0000256" key="1">
    <source>
        <dbReference type="ARBA" id="ARBA00001933"/>
    </source>
</evidence>
<dbReference type="GO" id="GO:0005737">
    <property type="term" value="C:cytoplasm"/>
    <property type="evidence" value="ECO:0007669"/>
    <property type="project" value="TreeGrafter"/>
</dbReference>
<evidence type="ECO:0000313" key="5">
    <source>
        <dbReference type="Proteomes" id="UP000887540"/>
    </source>
</evidence>
<feature type="compositionally biased region" description="Basic and acidic residues" evidence="4">
    <location>
        <begin position="95"/>
        <end position="105"/>
    </location>
</feature>
<dbReference type="WBParaSite" id="ACRNAN_scaffold6276.g27403.t1">
    <property type="protein sequence ID" value="ACRNAN_scaffold6276.g27403.t1"/>
    <property type="gene ID" value="ACRNAN_scaffold6276.g27403"/>
</dbReference>
<organism evidence="5 6">
    <name type="scientific">Acrobeloides nanus</name>
    <dbReference type="NCBI Taxonomy" id="290746"/>
    <lineage>
        <taxon>Eukaryota</taxon>
        <taxon>Metazoa</taxon>
        <taxon>Ecdysozoa</taxon>
        <taxon>Nematoda</taxon>
        <taxon>Chromadorea</taxon>
        <taxon>Rhabditida</taxon>
        <taxon>Tylenchina</taxon>
        <taxon>Cephalobomorpha</taxon>
        <taxon>Cephaloboidea</taxon>
        <taxon>Cephalobidae</taxon>
        <taxon>Acrobeloides</taxon>
    </lineage>
</organism>
<evidence type="ECO:0000256" key="3">
    <source>
        <dbReference type="RuleBase" id="RU362118"/>
    </source>
</evidence>
<keyword evidence="5" id="KW-1185">Reference proteome</keyword>
<protein>
    <submittedName>
        <fullName evidence="6">Cystathionine gamma-lyase</fullName>
    </submittedName>
</protein>
<proteinExistence type="inferred from homology"/>
<accession>A0A914E7R4</accession>
<dbReference type="AlphaFoldDB" id="A0A914E7R4"/>
<dbReference type="GO" id="GO:0016846">
    <property type="term" value="F:carbon-sulfur lyase activity"/>
    <property type="evidence" value="ECO:0007669"/>
    <property type="project" value="TreeGrafter"/>
</dbReference>
<evidence type="ECO:0000313" key="6">
    <source>
        <dbReference type="WBParaSite" id="ACRNAN_scaffold6276.g27403.t1"/>
    </source>
</evidence>
<sequence>MSGMISFYIKDDEDGSATKMFLNKLQLIQNATSLGTAESLIVRCDMKYEEFSPPLRKGVANNLVRLSVGLEEKEDIIEDLKQALDSITGASGNLESKRGDNHSDFELINSTKGD</sequence>
<comment type="cofactor">
    <cofactor evidence="1 3">
        <name>pyridoxal 5'-phosphate</name>
        <dbReference type="ChEBI" id="CHEBI:597326"/>
    </cofactor>
</comment>
<evidence type="ECO:0000256" key="2">
    <source>
        <dbReference type="ARBA" id="ARBA00022898"/>
    </source>
</evidence>
<name>A0A914E7R4_9BILA</name>
<evidence type="ECO:0000256" key="4">
    <source>
        <dbReference type="SAM" id="MobiDB-lite"/>
    </source>
</evidence>
<reference evidence="6" key="1">
    <citation type="submission" date="2022-11" db="UniProtKB">
        <authorList>
            <consortium name="WormBaseParasite"/>
        </authorList>
    </citation>
    <scope>IDENTIFICATION</scope>
</reference>
<comment type="similarity">
    <text evidence="3">Belongs to the trans-sulfuration enzymes family.</text>
</comment>
<dbReference type="InterPro" id="IPR015424">
    <property type="entry name" value="PyrdxlP-dep_Trfase"/>
</dbReference>
<dbReference type="InterPro" id="IPR015422">
    <property type="entry name" value="PyrdxlP-dep_Trfase_small"/>
</dbReference>
<feature type="region of interest" description="Disordered" evidence="4">
    <location>
        <begin position="90"/>
        <end position="114"/>
    </location>
</feature>
<dbReference type="GO" id="GO:0030170">
    <property type="term" value="F:pyridoxal phosphate binding"/>
    <property type="evidence" value="ECO:0007669"/>
    <property type="project" value="InterPro"/>
</dbReference>
<dbReference type="PANTHER" id="PTHR11808">
    <property type="entry name" value="TRANS-SULFURATION ENZYME FAMILY MEMBER"/>
    <property type="match status" value="1"/>
</dbReference>
<dbReference type="SUPFAM" id="SSF53383">
    <property type="entry name" value="PLP-dependent transferases"/>
    <property type="match status" value="1"/>
</dbReference>
<keyword evidence="2 3" id="KW-0663">Pyridoxal phosphate</keyword>
<dbReference type="Gene3D" id="3.90.1150.10">
    <property type="entry name" value="Aspartate Aminotransferase, domain 1"/>
    <property type="match status" value="1"/>
</dbReference>
<dbReference type="Pfam" id="PF01053">
    <property type="entry name" value="Cys_Met_Meta_PP"/>
    <property type="match status" value="1"/>
</dbReference>